<comment type="caution">
    <text evidence="3">The sequence shown here is derived from an EMBL/GenBank/DDBJ whole genome shotgun (WGS) entry which is preliminary data.</text>
</comment>
<dbReference type="GO" id="GO:0016075">
    <property type="term" value="P:rRNA catabolic process"/>
    <property type="evidence" value="ECO:0007669"/>
    <property type="project" value="TreeGrafter"/>
</dbReference>
<keyword evidence="2" id="KW-1277">Toxin-antitoxin system</keyword>
<dbReference type="GO" id="GO:0003677">
    <property type="term" value="F:DNA binding"/>
    <property type="evidence" value="ECO:0007669"/>
    <property type="project" value="InterPro"/>
</dbReference>
<gene>
    <name evidence="3" type="ORF">CG710_015740</name>
</gene>
<dbReference type="EMBL" id="NOKA02000043">
    <property type="protein sequence ID" value="RDY30259.1"/>
    <property type="molecule type" value="Genomic_DNA"/>
</dbReference>
<dbReference type="SUPFAM" id="SSF50118">
    <property type="entry name" value="Cell growth inhibitor/plasmid maintenance toxic component"/>
    <property type="match status" value="1"/>
</dbReference>
<dbReference type="InterPro" id="IPR011067">
    <property type="entry name" value="Plasmid_toxin/cell-grow_inhib"/>
</dbReference>
<proteinExistence type="inferred from homology"/>
<reference evidence="3 4" key="1">
    <citation type="journal article" date="2017" name="Genome Announc.">
        <title>Draft Genome Sequence of a Sporulating and Motile Strain of Lachnotalea glycerini Isolated from Water in Quebec City, Canada.</title>
        <authorList>
            <person name="Maheux A.F."/>
            <person name="Boudreau D.K."/>
            <person name="Berube E."/>
            <person name="Boissinot M."/>
            <person name="Raymond F."/>
            <person name="Brodeur S."/>
            <person name="Corbeil J."/>
            <person name="Isabel S."/>
            <person name="Omar R.F."/>
            <person name="Bergeron M.G."/>
        </authorList>
    </citation>
    <scope>NUCLEOTIDE SEQUENCE [LARGE SCALE GENOMIC DNA]</scope>
    <source>
        <strain evidence="3 4">CCRI-19302</strain>
    </source>
</reference>
<accession>A0A371JBX5</accession>
<evidence type="ECO:0000256" key="1">
    <source>
        <dbReference type="ARBA" id="ARBA00007521"/>
    </source>
</evidence>
<evidence type="ECO:0000313" key="4">
    <source>
        <dbReference type="Proteomes" id="UP000216411"/>
    </source>
</evidence>
<dbReference type="InterPro" id="IPR003477">
    <property type="entry name" value="PemK-like"/>
</dbReference>
<dbReference type="Pfam" id="PF02452">
    <property type="entry name" value="PemK_toxin"/>
    <property type="match status" value="1"/>
</dbReference>
<evidence type="ECO:0000313" key="3">
    <source>
        <dbReference type="EMBL" id="RDY30259.1"/>
    </source>
</evidence>
<dbReference type="OrthoDB" id="2057848at2"/>
<dbReference type="Gene3D" id="2.30.30.110">
    <property type="match status" value="1"/>
</dbReference>
<name>A0A371JBX5_9FIRM</name>
<dbReference type="AlphaFoldDB" id="A0A371JBX5"/>
<dbReference type="RefSeq" id="WP_094375938.1">
    <property type="nucleotide sequence ID" value="NZ_NOKA02000043.1"/>
</dbReference>
<dbReference type="GO" id="GO:0006402">
    <property type="term" value="P:mRNA catabolic process"/>
    <property type="evidence" value="ECO:0007669"/>
    <property type="project" value="TreeGrafter"/>
</dbReference>
<keyword evidence="4" id="KW-1185">Reference proteome</keyword>
<dbReference type="Proteomes" id="UP000216411">
    <property type="component" value="Unassembled WGS sequence"/>
</dbReference>
<dbReference type="PANTHER" id="PTHR33988">
    <property type="entry name" value="ENDORIBONUCLEASE MAZF-RELATED"/>
    <property type="match status" value="1"/>
</dbReference>
<evidence type="ECO:0000256" key="2">
    <source>
        <dbReference type="ARBA" id="ARBA00022649"/>
    </source>
</evidence>
<sequence>MRICTEQGIYGERIPYAPEEKKKQIFITTNPENSAKHHQSIIERAMAIVPLKRGDIAYVDLGDDKKHCKIIGIRPGIVISTSEANIESPLIHMVPVTRTLRDLDSPYHVFVDKDDCINLKVSGTALCDQVVPVDRTQVIRKFGVVADARLMDKISRATRLRLGL</sequence>
<protein>
    <submittedName>
        <fullName evidence="3">Type II toxin-antitoxin system PemK/MazF family toxin</fullName>
    </submittedName>
</protein>
<comment type="similarity">
    <text evidence="1">Belongs to the PemK/MazF family.</text>
</comment>
<organism evidence="3 4">
    <name type="scientific">Lachnotalea glycerini</name>
    <dbReference type="NCBI Taxonomy" id="1763509"/>
    <lineage>
        <taxon>Bacteria</taxon>
        <taxon>Bacillati</taxon>
        <taxon>Bacillota</taxon>
        <taxon>Clostridia</taxon>
        <taxon>Lachnospirales</taxon>
        <taxon>Lachnospiraceae</taxon>
        <taxon>Lachnotalea</taxon>
    </lineage>
</organism>
<dbReference type="GO" id="GO:0004521">
    <property type="term" value="F:RNA endonuclease activity"/>
    <property type="evidence" value="ECO:0007669"/>
    <property type="project" value="TreeGrafter"/>
</dbReference>